<dbReference type="PANTHER" id="PTHR48043:SF23">
    <property type="entry name" value="UDP-GLUCURONOSYLTRANSFERASE"/>
    <property type="match status" value="1"/>
</dbReference>
<evidence type="ECO:0000256" key="2">
    <source>
        <dbReference type="ARBA" id="ARBA00009995"/>
    </source>
</evidence>
<keyword evidence="12" id="KW-1185">Reference proteome</keyword>
<dbReference type="EC" id="2.4.1.17" evidence="3"/>
<keyword evidence="5" id="KW-0808">Transferase</keyword>
<evidence type="ECO:0000256" key="1">
    <source>
        <dbReference type="ARBA" id="ARBA00004167"/>
    </source>
</evidence>
<accession>A0A0N4Z9H4</accession>
<evidence type="ECO:0000256" key="10">
    <source>
        <dbReference type="ARBA" id="ARBA00047475"/>
    </source>
</evidence>
<dbReference type="SUPFAM" id="SSF53756">
    <property type="entry name" value="UDP-Glycosyltransferase/glycogen phosphorylase"/>
    <property type="match status" value="1"/>
</dbReference>
<evidence type="ECO:0000256" key="9">
    <source>
        <dbReference type="ARBA" id="ARBA00023136"/>
    </source>
</evidence>
<dbReference type="WBParaSite" id="PTRK_0000396200.1">
    <property type="protein sequence ID" value="PTRK_0000396200.1"/>
    <property type="gene ID" value="PTRK_0000396200"/>
</dbReference>
<evidence type="ECO:0000256" key="5">
    <source>
        <dbReference type="ARBA" id="ARBA00022679"/>
    </source>
</evidence>
<evidence type="ECO:0000256" key="6">
    <source>
        <dbReference type="ARBA" id="ARBA00022692"/>
    </source>
</evidence>
<dbReference type="InterPro" id="IPR050271">
    <property type="entry name" value="UDP-glycosyltransferase"/>
</dbReference>
<name>A0A0N4Z9H4_PARTI</name>
<organism evidence="12 13">
    <name type="scientific">Parastrongyloides trichosuri</name>
    <name type="common">Possum-specific nematode worm</name>
    <dbReference type="NCBI Taxonomy" id="131310"/>
    <lineage>
        <taxon>Eukaryota</taxon>
        <taxon>Metazoa</taxon>
        <taxon>Ecdysozoa</taxon>
        <taxon>Nematoda</taxon>
        <taxon>Chromadorea</taxon>
        <taxon>Rhabditida</taxon>
        <taxon>Tylenchina</taxon>
        <taxon>Panagrolaimomorpha</taxon>
        <taxon>Strongyloidoidea</taxon>
        <taxon>Strongyloididae</taxon>
        <taxon>Parastrongyloides</taxon>
    </lineage>
</organism>
<protein>
    <recommendedName>
        <fullName evidence="3">glucuronosyltransferase</fullName>
        <ecNumber evidence="3">2.4.1.17</ecNumber>
    </recommendedName>
</protein>
<evidence type="ECO:0000313" key="12">
    <source>
        <dbReference type="Proteomes" id="UP000038045"/>
    </source>
</evidence>
<feature type="transmembrane region" description="Helical" evidence="11">
    <location>
        <begin position="452"/>
        <end position="472"/>
    </location>
</feature>
<dbReference type="GO" id="GO:0015020">
    <property type="term" value="F:glucuronosyltransferase activity"/>
    <property type="evidence" value="ECO:0007669"/>
    <property type="project" value="UniProtKB-EC"/>
</dbReference>
<dbReference type="PANTHER" id="PTHR48043">
    <property type="entry name" value="EG:EG0003.4 PROTEIN-RELATED"/>
    <property type="match status" value="1"/>
</dbReference>
<keyword evidence="4" id="KW-0328">Glycosyltransferase</keyword>
<dbReference type="Pfam" id="PF00201">
    <property type="entry name" value="UDPGT"/>
    <property type="match status" value="1"/>
</dbReference>
<keyword evidence="8 11" id="KW-1133">Transmembrane helix</keyword>
<reference evidence="13" key="1">
    <citation type="submission" date="2017-02" db="UniProtKB">
        <authorList>
            <consortium name="WormBaseParasite"/>
        </authorList>
    </citation>
    <scope>IDENTIFICATION</scope>
</reference>
<keyword evidence="6 11" id="KW-0812">Transmembrane</keyword>
<comment type="catalytic activity">
    <reaction evidence="10">
        <text>glucuronate acceptor + UDP-alpha-D-glucuronate = acceptor beta-D-glucuronoside + UDP + H(+)</text>
        <dbReference type="Rhea" id="RHEA:21032"/>
        <dbReference type="ChEBI" id="CHEBI:15378"/>
        <dbReference type="ChEBI" id="CHEBI:58052"/>
        <dbReference type="ChEBI" id="CHEBI:58223"/>
        <dbReference type="ChEBI" id="CHEBI:132367"/>
        <dbReference type="ChEBI" id="CHEBI:132368"/>
        <dbReference type="EC" id="2.4.1.17"/>
    </reaction>
</comment>
<dbReference type="AlphaFoldDB" id="A0A0N4Z9H4"/>
<evidence type="ECO:0000256" key="4">
    <source>
        <dbReference type="ARBA" id="ARBA00022676"/>
    </source>
</evidence>
<dbReference type="CDD" id="cd03784">
    <property type="entry name" value="GT1_Gtf-like"/>
    <property type="match status" value="1"/>
</dbReference>
<dbReference type="InterPro" id="IPR002213">
    <property type="entry name" value="UDP_glucos_trans"/>
</dbReference>
<comment type="similarity">
    <text evidence="2">Belongs to the UDP-glycosyltransferase family.</text>
</comment>
<evidence type="ECO:0000256" key="11">
    <source>
        <dbReference type="SAM" id="Phobius"/>
    </source>
</evidence>
<dbReference type="GO" id="GO:0016020">
    <property type="term" value="C:membrane"/>
    <property type="evidence" value="ECO:0007669"/>
    <property type="project" value="UniProtKB-SubCell"/>
</dbReference>
<keyword evidence="9 11" id="KW-0472">Membrane</keyword>
<keyword evidence="7" id="KW-0732">Signal</keyword>
<evidence type="ECO:0000256" key="7">
    <source>
        <dbReference type="ARBA" id="ARBA00022729"/>
    </source>
</evidence>
<proteinExistence type="inferred from homology"/>
<evidence type="ECO:0000313" key="13">
    <source>
        <dbReference type="WBParaSite" id="PTRK_0000396200.1"/>
    </source>
</evidence>
<dbReference type="STRING" id="131310.A0A0N4Z9H4"/>
<dbReference type="Proteomes" id="UP000038045">
    <property type="component" value="Unplaced"/>
</dbReference>
<dbReference type="Gene3D" id="3.40.50.2000">
    <property type="entry name" value="Glycogen Phosphorylase B"/>
    <property type="match status" value="1"/>
</dbReference>
<dbReference type="FunFam" id="3.40.50.2000:FF:000038">
    <property type="entry name" value="UDP-GlucuronosylTransferase"/>
    <property type="match status" value="1"/>
</dbReference>
<evidence type="ECO:0000256" key="8">
    <source>
        <dbReference type="ARBA" id="ARBA00022989"/>
    </source>
</evidence>
<evidence type="ECO:0000256" key="3">
    <source>
        <dbReference type="ARBA" id="ARBA00012544"/>
    </source>
</evidence>
<comment type="subcellular location">
    <subcellularLocation>
        <location evidence="1">Membrane</location>
        <topology evidence="1">Single-pass membrane protein</topology>
    </subcellularLocation>
</comment>
<sequence>MVSVANLLSEAGHDVTLIQSPMNPAINDNNVKGPKIIRPSIRNVDLVKGISALERVNKNSWIHDNTNPLDIISELYDLSKWLTSSCENTIIDPELTVKMREEHFDLGISEFFAPCGLGVLKYFNVKNTITVSSGSYFDCDLNAFGITQPVSQLPTVVAPFPQKMNLMERIINFFTLMALKRIQSNSIEMGNKLFDRIYPEGQVDLYKLFQETSFYIVNSDPIINYGAPLVPKVLQLGGFLIPEVKNLSQEMEELLGRRSKNVIISFGSIAKSSMMTDKMKHNLVRLFEDYPHITFLWKYDEDRPEFLNRIENVVTFKWLPQIDLLADDRISLFVTHGGMNSMLEASKFGVPMLDIPLFGDQPRNAKVVEELKLGRLISKFDFNDNYDLLKKVFDDLINNEIYMKTTKKTSAMINKRPYNPRQTFIKYVEFASEFGNVPNFSIPNSDIPLWQFYYLDVFGIIGFIIVILVQIYKAINRTIGNLVCSKKAIKRKDE</sequence>